<dbReference type="Proteomes" id="UP001549162">
    <property type="component" value="Unassembled WGS sequence"/>
</dbReference>
<keyword evidence="2" id="KW-1185">Reference proteome</keyword>
<organism evidence="1 2">
    <name type="scientific">Peptoniphilus olsenii</name>
    <dbReference type="NCBI Taxonomy" id="411570"/>
    <lineage>
        <taxon>Bacteria</taxon>
        <taxon>Bacillati</taxon>
        <taxon>Bacillota</taxon>
        <taxon>Tissierellia</taxon>
        <taxon>Tissierellales</taxon>
        <taxon>Peptoniphilaceae</taxon>
        <taxon>Peptoniphilus</taxon>
    </lineage>
</organism>
<accession>A0ABV2J7K8</accession>
<dbReference type="EMBL" id="JBEPMA010000001">
    <property type="protein sequence ID" value="MET3616747.1"/>
    <property type="molecule type" value="Genomic_DNA"/>
</dbReference>
<gene>
    <name evidence="1" type="ORF">ABID14_000367</name>
</gene>
<name>A0ABV2J7K8_9FIRM</name>
<sequence>MKAKDYLEKLIEIYKKDDSEDKNNAKRMLELKLSKTE</sequence>
<proteinExistence type="predicted"/>
<protein>
    <submittedName>
        <fullName evidence="1">Uncharacterized protein</fullName>
    </submittedName>
</protein>
<evidence type="ECO:0000313" key="2">
    <source>
        <dbReference type="Proteomes" id="UP001549162"/>
    </source>
</evidence>
<reference evidence="1 2" key="1">
    <citation type="submission" date="2024-06" db="EMBL/GenBank/DDBJ databases">
        <title>Genomic Encyclopedia of Type Strains, Phase IV (KMG-IV): sequencing the most valuable type-strain genomes for metagenomic binning, comparative biology and taxonomic classification.</title>
        <authorList>
            <person name="Goeker M."/>
        </authorList>
    </citation>
    <scope>NUCLEOTIDE SEQUENCE [LARGE SCALE GENOMIC DNA]</scope>
    <source>
        <strain evidence="1 2">DSM 21460</strain>
    </source>
</reference>
<comment type="caution">
    <text evidence="1">The sequence shown here is derived from an EMBL/GenBank/DDBJ whole genome shotgun (WGS) entry which is preliminary data.</text>
</comment>
<evidence type="ECO:0000313" key="1">
    <source>
        <dbReference type="EMBL" id="MET3616747.1"/>
    </source>
</evidence>